<keyword evidence="3" id="KW-0560">Oxidoreductase</keyword>
<evidence type="ECO:0000256" key="4">
    <source>
        <dbReference type="ARBA" id="ARBA00023004"/>
    </source>
</evidence>
<dbReference type="InterPro" id="IPR006058">
    <property type="entry name" value="2Fe2S_fd_BS"/>
</dbReference>
<dbReference type="PANTHER" id="PTHR44379:SF6">
    <property type="entry name" value="BLR6046 PROTEIN"/>
    <property type="match status" value="1"/>
</dbReference>
<dbReference type="InterPro" id="IPR012675">
    <property type="entry name" value="Beta-grasp_dom_sf"/>
</dbReference>
<keyword evidence="4" id="KW-0408">Iron</keyword>
<dbReference type="EMBL" id="CP000473">
    <property type="protein sequence ID" value="ABJ85758.1"/>
    <property type="molecule type" value="Genomic_DNA"/>
</dbReference>
<dbReference type="KEGG" id="sus:Acid_4799"/>
<dbReference type="GO" id="GO:0046872">
    <property type="term" value="F:metal ion binding"/>
    <property type="evidence" value="ECO:0007669"/>
    <property type="project" value="UniProtKB-KW"/>
</dbReference>
<dbReference type="InterPro" id="IPR001041">
    <property type="entry name" value="2Fe-2S_ferredoxin-type"/>
</dbReference>
<sequence precursor="true">MSNITLKVNGRTHTVDVEPATPLLYILRNDLGLQGPHFGCGLGQCGACTVIINGAAVRSCILPASSVKGEITTLEGIASNGKLHPLQQAWIEEQVPQCGFCQNGQILTAKAMLDKNPHPTDAQIREAMNGTLCRCMSYYRVQTAIKRAARTLAGASPNSGNEVVA</sequence>
<keyword evidence="1" id="KW-0001">2Fe-2S</keyword>
<proteinExistence type="predicted"/>
<dbReference type="InterPro" id="IPR002888">
    <property type="entry name" value="2Fe-2S-bd"/>
</dbReference>
<dbReference type="OrthoDB" id="9792018at2"/>
<dbReference type="PROSITE" id="PS00197">
    <property type="entry name" value="2FE2S_FER_1"/>
    <property type="match status" value="1"/>
</dbReference>
<dbReference type="PROSITE" id="PS51085">
    <property type="entry name" value="2FE2S_FER_2"/>
    <property type="match status" value="1"/>
</dbReference>
<dbReference type="eggNOG" id="COG2080">
    <property type="taxonomic scope" value="Bacteria"/>
</dbReference>
<dbReference type="HOGENOM" id="CLU_052511_3_0_0"/>
<dbReference type="Pfam" id="PF01799">
    <property type="entry name" value="Fer2_2"/>
    <property type="match status" value="1"/>
</dbReference>
<dbReference type="PANTHER" id="PTHR44379">
    <property type="entry name" value="OXIDOREDUCTASE WITH IRON-SULFUR SUBUNIT"/>
    <property type="match status" value="1"/>
</dbReference>
<organism evidence="7">
    <name type="scientific">Solibacter usitatus (strain Ellin6076)</name>
    <dbReference type="NCBI Taxonomy" id="234267"/>
    <lineage>
        <taxon>Bacteria</taxon>
        <taxon>Pseudomonadati</taxon>
        <taxon>Acidobacteriota</taxon>
        <taxon>Terriglobia</taxon>
        <taxon>Bryobacterales</taxon>
        <taxon>Solibacteraceae</taxon>
        <taxon>Candidatus Solibacter</taxon>
    </lineage>
</organism>
<gene>
    <name evidence="7" type="ordered locus">Acid_4799</name>
</gene>
<evidence type="ECO:0000256" key="2">
    <source>
        <dbReference type="ARBA" id="ARBA00022723"/>
    </source>
</evidence>
<reference evidence="7" key="1">
    <citation type="submission" date="2006-10" db="EMBL/GenBank/DDBJ databases">
        <title>Complete sequence of Solibacter usitatus Ellin6076.</title>
        <authorList>
            <consortium name="US DOE Joint Genome Institute"/>
            <person name="Copeland A."/>
            <person name="Lucas S."/>
            <person name="Lapidus A."/>
            <person name="Barry K."/>
            <person name="Detter J.C."/>
            <person name="Glavina del Rio T."/>
            <person name="Hammon N."/>
            <person name="Israni S."/>
            <person name="Dalin E."/>
            <person name="Tice H."/>
            <person name="Pitluck S."/>
            <person name="Thompson L.S."/>
            <person name="Brettin T."/>
            <person name="Bruce D."/>
            <person name="Han C."/>
            <person name="Tapia R."/>
            <person name="Gilna P."/>
            <person name="Schmutz J."/>
            <person name="Larimer F."/>
            <person name="Land M."/>
            <person name="Hauser L."/>
            <person name="Kyrpides N."/>
            <person name="Mikhailova N."/>
            <person name="Janssen P.H."/>
            <person name="Kuske C.R."/>
            <person name="Richardson P."/>
        </authorList>
    </citation>
    <scope>NUCLEOTIDE SEQUENCE</scope>
    <source>
        <strain evidence="7">Ellin6076</strain>
    </source>
</reference>
<dbReference type="SUPFAM" id="SSF47741">
    <property type="entry name" value="CO dehydrogenase ISP C-domain like"/>
    <property type="match status" value="1"/>
</dbReference>
<evidence type="ECO:0000256" key="1">
    <source>
        <dbReference type="ARBA" id="ARBA00022714"/>
    </source>
</evidence>
<dbReference type="InterPro" id="IPR036010">
    <property type="entry name" value="2Fe-2S_ferredoxin-like_sf"/>
</dbReference>
<feature type="domain" description="2Fe-2S ferredoxin-type" evidence="6">
    <location>
        <begin position="2"/>
        <end position="77"/>
    </location>
</feature>
<evidence type="ECO:0000256" key="5">
    <source>
        <dbReference type="ARBA" id="ARBA00023014"/>
    </source>
</evidence>
<dbReference type="Gene3D" id="1.10.150.120">
    <property type="entry name" value="[2Fe-2S]-binding domain"/>
    <property type="match status" value="1"/>
</dbReference>
<accession>Q01X57</accession>
<dbReference type="GO" id="GO:0016491">
    <property type="term" value="F:oxidoreductase activity"/>
    <property type="evidence" value="ECO:0007669"/>
    <property type="project" value="UniProtKB-KW"/>
</dbReference>
<dbReference type="InterPro" id="IPR051452">
    <property type="entry name" value="Diverse_Oxidoreductases"/>
</dbReference>
<dbReference type="Gene3D" id="3.10.20.30">
    <property type="match status" value="1"/>
</dbReference>
<evidence type="ECO:0000256" key="3">
    <source>
        <dbReference type="ARBA" id="ARBA00023002"/>
    </source>
</evidence>
<keyword evidence="2" id="KW-0479">Metal-binding</keyword>
<dbReference type="GO" id="GO:0051537">
    <property type="term" value="F:2 iron, 2 sulfur cluster binding"/>
    <property type="evidence" value="ECO:0007669"/>
    <property type="project" value="UniProtKB-KW"/>
</dbReference>
<dbReference type="STRING" id="234267.Acid_4799"/>
<dbReference type="SUPFAM" id="SSF54292">
    <property type="entry name" value="2Fe-2S ferredoxin-like"/>
    <property type="match status" value="1"/>
</dbReference>
<dbReference type="CDD" id="cd00207">
    <property type="entry name" value="fer2"/>
    <property type="match status" value="1"/>
</dbReference>
<name>Q01X57_SOLUE</name>
<dbReference type="Pfam" id="PF00111">
    <property type="entry name" value="Fer2"/>
    <property type="match status" value="1"/>
</dbReference>
<evidence type="ECO:0000313" key="7">
    <source>
        <dbReference type="EMBL" id="ABJ85758.1"/>
    </source>
</evidence>
<keyword evidence="5" id="KW-0411">Iron-sulfur</keyword>
<evidence type="ECO:0000259" key="6">
    <source>
        <dbReference type="PROSITE" id="PS51085"/>
    </source>
</evidence>
<dbReference type="InParanoid" id="Q01X57"/>
<dbReference type="InterPro" id="IPR036884">
    <property type="entry name" value="2Fe-2S-bd_dom_sf"/>
</dbReference>
<dbReference type="FunCoup" id="Q01X57">
    <property type="interactions" value="221"/>
</dbReference>
<protein>
    <submittedName>
        <fullName evidence="7">(2Fe-2S)-binding domain protein</fullName>
    </submittedName>
</protein>
<dbReference type="AlphaFoldDB" id="Q01X57"/>